<feature type="domain" description="HPt" evidence="19">
    <location>
        <begin position="990"/>
        <end position="1081"/>
    </location>
</feature>
<evidence type="ECO:0000256" key="1">
    <source>
        <dbReference type="ARBA" id="ARBA00000085"/>
    </source>
</evidence>
<dbReference type="InterPro" id="IPR036641">
    <property type="entry name" value="HPT_dom_sf"/>
</dbReference>
<dbReference type="Gene3D" id="3.40.50.2300">
    <property type="match status" value="1"/>
</dbReference>
<dbReference type="InterPro" id="IPR011006">
    <property type="entry name" value="CheY-like_superfamily"/>
</dbReference>
<organism evidence="20">
    <name type="scientific">Pseudomonas aeruginosa</name>
    <dbReference type="NCBI Taxonomy" id="287"/>
    <lineage>
        <taxon>Bacteria</taxon>
        <taxon>Pseudomonadati</taxon>
        <taxon>Pseudomonadota</taxon>
        <taxon>Gammaproteobacteria</taxon>
        <taxon>Pseudomonadales</taxon>
        <taxon>Pseudomonadaceae</taxon>
        <taxon>Pseudomonas</taxon>
    </lineage>
</organism>
<keyword evidence="9" id="KW-0418">Kinase</keyword>
<dbReference type="InterPro" id="IPR004358">
    <property type="entry name" value="Sig_transdc_His_kin-like_C"/>
</dbReference>
<dbReference type="PANTHER" id="PTHR45339">
    <property type="entry name" value="HYBRID SIGNAL TRANSDUCTION HISTIDINE KINASE J"/>
    <property type="match status" value="1"/>
</dbReference>
<proteinExistence type="predicted"/>
<dbReference type="Pfam" id="PF00512">
    <property type="entry name" value="HisKA"/>
    <property type="match status" value="1"/>
</dbReference>
<evidence type="ECO:0000259" key="19">
    <source>
        <dbReference type="PROSITE" id="PS50894"/>
    </source>
</evidence>
<accession>A0A643J5C8</accession>
<dbReference type="CDD" id="cd17546">
    <property type="entry name" value="REC_hyHK_CKI1_RcsC-like"/>
    <property type="match status" value="1"/>
</dbReference>
<dbReference type="InterPro" id="IPR005467">
    <property type="entry name" value="His_kinase_dom"/>
</dbReference>
<dbReference type="InterPro" id="IPR001789">
    <property type="entry name" value="Sig_transdc_resp-reg_receiver"/>
</dbReference>
<feature type="domain" description="Response regulatory" evidence="18">
    <location>
        <begin position="859"/>
        <end position="973"/>
    </location>
</feature>
<evidence type="ECO:0000256" key="7">
    <source>
        <dbReference type="ARBA" id="ARBA00022692"/>
    </source>
</evidence>
<dbReference type="PANTHER" id="PTHR45339:SF1">
    <property type="entry name" value="HYBRID SIGNAL TRANSDUCTION HISTIDINE KINASE J"/>
    <property type="match status" value="1"/>
</dbReference>
<comment type="caution">
    <text evidence="20">The sequence shown here is derived from an EMBL/GenBank/DDBJ whole genome shotgun (WGS) entry which is preliminary data.</text>
</comment>
<protein>
    <recommendedName>
        <fullName evidence="3">histidine kinase</fullName>
        <ecNumber evidence="3">2.7.13.3</ecNumber>
    </recommendedName>
</protein>
<dbReference type="EC" id="2.7.13.3" evidence="3"/>
<keyword evidence="11 16" id="KW-1133">Transmembrane helix</keyword>
<dbReference type="SMART" id="SM00387">
    <property type="entry name" value="HATPase_c"/>
    <property type="match status" value="1"/>
</dbReference>
<keyword evidence="7 16" id="KW-0812">Transmembrane</keyword>
<evidence type="ECO:0000256" key="10">
    <source>
        <dbReference type="ARBA" id="ARBA00022840"/>
    </source>
</evidence>
<feature type="modified residue" description="4-aspartylphosphate" evidence="15">
    <location>
        <position position="908"/>
    </location>
</feature>
<comment type="subcellular location">
    <subcellularLocation>
        <location evidence="2">Cell membrane</location>
        <topology evidence="2">Multi-pass membrane protein</topology>
    </subcellularLocation>
</comment>
<keyword evidence="5 15" id="KW-0597">Phosphoprotein</keyword>
<feature type="domain" description="Histidine kinase" evidence="17">
    <location>
        <begin position="507"/>
        <end position="727"/>
    </location>
</feature>
<dbReference type="CDD" id="cd16922">
    <property type="entry name" value="HATPase_EvgS-ArcB-TorS-like"/>
    <property type="match status" value="1"/>
</dbReference>
<evidence type="ECO:0000259" key="18">
    <source>
        <dbReference type="PROSITE" id="PS50110"/>
    </source>
</evidence>
<name>A0A643J5C8_PSEAI</name>
<keyword evidence="8" id="KW-0547">Nucleotide-binding</keyword>
<evidence type="ECO:0000256" key="4">
    <source>
        <dbReference type="ARBA" id="ARBA00022475"/>
    </source>
</evidence>
<evidence type="ECO:0000256" key="6">
    <source>
        <dbReference type="ARBA" id="ARBA00022679"/>
    </source>
</evidence>
<sequence>MSDAHSPIRTLARTSLRLNVFLVVSVLLVIVLVLTCYWSLLRLVEEEGDIVEFHFLRLMGNIHSHEDFLAQLARRTDETTRRLDQAVIPLQYKLLERSPRITLYEGREFSFSLPFNLAMREERDGGLTAGDKGILSLGVMLSNVYSSYWTTSRYPATQVFLLDMQKPISLAVPAMDSASEPYGRGRDTYLQTVERIREHIRARASTGEARHVRWAKAGHFFGRGTEHNRKLELIAFTRAEIPDSLWRRTPAPGDVVAVSLLDLPRLNEFAHALKRPIFDALELRSPEGETLAGKVSLEDEITGKHMFTRQGLFIRITSEDGWTGIYQIGYDTLLHYAKWHLLLLASLLLLISSGGILALRWYVSRVVLPADEAHRYVVESDAFSGLIIETGQVGICVIRRLDGGVVLENRLAREWLSDSESIVRMSREWRSAERDREAPLSSIEETQIEVNGRFLRVGFALTRYHGEDVILCTFHDVTAHRLTEEKLAEAKRSADAASEAKTVFLATMSHEIRTPLYGVLGTLELLGLTELSPQQRDYLRTIQHSSSSLLQLISDILDVSKIESGQMPLDLAEFCPLDLVEEVMRTYSAAATGKGLQFYACIDSHTPEKVIGDAAKVRQILGNLISNAIKFTDMGRVALRLRCSTGESGTVDMEWQVSDTGEGIPRDQQAHLFEPFYQVLGGQCTMSGTGLGLSICSRLSELMDGRIEVVSDVGLGSSFTLRLSLPVVEPLSDASGFHLQAETVYVRAPVRDLAANLAEWLSRWGARAVVVRSDEPPPSVFGAVLLDLLPDALPPMEWAYGRVLCINGPSHPDSGGITASLYAFREIGQAVRQAQKGELPLPRSASGIQGRSWKKLGLRALVAEDNPFNQQLLKEQLEELGCTVCLCPDGREALQVWLSGRFDVLLTDVNMPVMNGYELASEVRAVDPLMPIIGVTANAMKEEGERCMAVGMNTWIVKPLSLLMLYEGLCKVCRIDPPAVTGENLEPQGSLELSEKTRALMLKVLGEDIDLARACIAREDCVGTLDRLHRIRGSWAIAQGGELLDFCRRVEHLLAEQGADKEAFRAATVVLDQMEIVIRTL</sequence>
<evidence type="ECO:0000256" key="3">
    <source>
        <dbReference type="ARBA" id="ARBA00012438"/>
    </source>
</evidence>
<evidence type="ECO:0000259" key="17">
    <source>
        <dbReference type="PROSITE" id="PS50109"/>
    </source>
</evidence>
<evidence type="ECO:0000256" key="16">
    <source>
        <dbReference type="SAM" id="Phobius"/>
    </source>
</evidence>
<dbReference type="InterPro" id="IPR008207">
    <property type="entry name" value="Sig_transdc_His_kin_Hpt_dom"/>
</dbReference>
<dbReference type="GO" id="GO:0005524">
    <property type="term" value="F:ATP binding"/>
    <property type="evidence" value="ECO:0007669"/>
    <property type="project" value="UniProtKB-KW"/>
</dbReference>
<dbReference type="Gene3D" id="1.10.287.130">
    <property type="match status" value="1"/>
</dbReference>
<dbReference type="PROSITE" id="PS50894">
    <property type="entry name" value="HPT"/>
    <property type="match status" value="1"/>
</dbReference>
<evidence type="ECO:0000256" key="5">
    <source>
        <dbReference type="ARBA" id="ARBA00022553"/>
    </source>
</evidence>
<evidence type="ECO:0000313" key="20">
    <source>
        <dbReference type="EMBL" id="KAB0765109.1"/>
    </source>
</evidence>
<keyword evidence="13 16" id="KW-0472">Membrane</keyword>
<evidence type="ECO:0000256" key="13">
    <source>
        <dbReference type="ARBA" id="ARBA00023136"/>
    </source>
</evidence>
<dbReference type="Pfam" id="PF02518">
    <property type="entry name" value="HATPase_c"/>
    <property type="match status" value="1"/>
</dbReference>
<evidence type="ECO:0000256" key="11">
    <source>
        <dbReference type="ARBA" id="ARBA00022989"/>
    </source>
</evidence>
<feature type="modified residue" description="Phosphohistidine" evidence="14">
    <location>
        <position position="1029"/>
    </location>
</feature>
<dbReference type="FunFam" id="3.30.565.10:FF:000010">
    <property type="entry name" value="Sensor histidine kinase RcsC"/>
    <property type="match status" value="1"/>
</dbReference>
<keyword evidence="6" id="KW-0808">Transferase</keyword>
<evidence type="ECO:0000256" key="14">
    <source>
        <dbReference type="PROSITE-ProRule" id="PRU00110"/>
    </source>
</evidence>
<dbReference type="InterPro" id="IPR036890">
    <property type="entry name" value="HATPase_C_sf"/>
</dbReference>
<dbReference type="PRINTS" id="PR00344">
    <property type="entry name" value="BCTRLSENSOR"/>
</dbReference>
<dbReference type="GO" id="GO:0000155">
    <property type="term" value="F:phosphorelay sensor kinase activity"/>
    <property type="evidence" value="ECO:0007669"/>
    <property type="project" value="InterPro"/>
</dbReference>
<reference evidence="20" key="1">
    <citation type="submission" date="2019-09" db="EMBL/GenBank/DDBJ databases">
        <title>Whole genome sequence analysis of bacterial isolates in patients.</title>
        <authorList>
            <person name="Jeong K.C."/>
        </authorList>
    </citation>
    <scope>NUCLEOTIDE SEQUENCE</scope>
    <source>
        <strain evidence="20">KCJ3K105</strain>
    </source>
</reference>
<dbReference type="Pfam" id="PF00072">
    <property type="entry name" value="Response_reg"/>
    <property type="match status" value="1"/>
</dbReference>
<dbReference type="SUPFAM" id="SSF55874">
    <property type="entry name" value="ATPase domain of HSP90 chaperone/DNA topoisomerase II/histidine kinase"/>
    <property type="match status" value="1"/>
</dbReference>
<evidence type="ECO:0000256" key="15">
    <source>
        <dbReference type="PROSITE-ProRule" id="PRU00169"/>
    </source>
</evidence>
<dbReference type="SMART" id="SM00448">
    <property type="entry name" value="REC"/>
    <property type="match status" value="1"/>
</dbReference>
<dbReference type="PROSITE" id="PS50110">
    <property type="entry name" value="RESPONSE_REGULATORY"/>
    <property type="match status" value="1"/>
</dbReference>
<dbReference type="PROSITE" id="PS50109">
    <property type="entry name" value="HIS_KIN"/>
    <property type="match status" value="1"/>
</dbReference>
<evidence type="ECO:0000256" key="2">
    <source>
        <dbReference type="ARBA" id="ARBA00004651"/>
    </source>
</evidence>
<dbReference type="SUPFAM" id="SSF47384">
    <property type="entry name" value="Homodimeric domain of signal transducing histidine kinase"/>
    <property type="match status" value="1"/>
</dbReference>
<dbReference type="SUPFAM" id="SSF52172">
    <property type="entry name" value="CheY-like"/>
    <property type="match status" value="1"/>
</dbReference>
<dbReference type="Gene3D" id="3.30.565.10">
    <property type="entry name" value="Histidine kinase-like ATPase, C-terminal domain"/>
    <property type="match status" value="1"/>
</dbReference>
<dbReference type="EMBL" id="VZIV01000019">
    <property type="protein sequence ID" value="KAB0765109.1"/>
    <property type="molecule type" value="Genomic_DNA"/>
</dbReference>
<dbReference type="SUPFAM" id="SSF47226">
    <property type="entry name" value="Histidine-containing phosphotransfer domain, HPT domain"/>
    <property type="match status" value="1"/>
</dbReference>
<dbReference type="CDD" id="cd00082">
    <property type="entry name" value="HisKA"/>
    <property type="match status" value="1"/>
</dbReference>
<evidence type="ECO:0000256" key="9">
    <source>
        <dbReference type="ARBA" id="ARBA00022777"/>
    </source>
</evidence>
<dbReference type="GO" id="GO:0005886">
    <property type="term" value="C:plasma membrane"/>
    <property type="evidence" value="ECO:0007669"/>
    <property type="project" value="UniProtKB-SubCell"/>
</dbReference>
<gene>
    <name evidence="20" type="ORF">F7O97_11340</name>
</gene>
<dbReference type="FunFam" id="1.10.287.130:FF:000004">
    <property type="entry name" value="Ethylene receptor 1"/>
    <property type="match status" value="1"/>
</dbReference>
<keyword evidence="12" id="KW-0902">Two-component regulatory system</keyword>
<dbReference type="InterPro" id="IPR003594">
    <property type="entry name" value="HATPase_dom"/>
</dbReference>
<feature type="transmembrane region" description="Helical" evidence="16">
    <location>
        <begin position="20"/>
        <end position="40"/>
    </location>
</feature>
<evidence type="ECO:0000256" key="8">
    <source>
        <dbReference type="ARBA" id="ARBA00022741"/>
    </source>
</evidence>
<evidence type="ECO:0000256" key="12">
    <source>
        <dbReference type="ARBA" id="ARBA00023012"/>
    </source>
</evidence>
<keyword evidence="4" id="KW-1003">Cell membrane</keyword>
<keyword evidence="10" id="KW-0067">ATP-binding</keyword>
<dbReference type="SMART" id="SM00388">
    <property type="entry name" value="HisKA"/>
    <property type="match status" value="1"/>
</dbReference>
<comment type="catalytic activity">
    <reaction evidence="1">
        <text>ATP + protein L-histidine = ADP + protein N-phospho-L-histidine.</text>
        <dbReference type="EC" id="2.7.13.3"/>
    </reaction>
</comment>
<dbReference type="InterPro" id="IPR036097">
    <property type="entry name" value="HisK_dim/P_sf"/>
</dbReference>
<dbReference type="InterPro" id="IPR003661">
    <property type="entry name" value="HisK_dim/P_dom"/>
</dbReference>
<dbReference type="AlphaFoldDB" id="A0A643J5C8"/>